<keyword evidence="1" id="KW-0472">Membrane</keyword>
<dbReference type="Proteomes" id="UP000229098">
    <property type="component" value="Unassembled WGS sequence"/>
</dbReference>
<organism evidence="2 3">
    <name type="scientific">Candidatus Ryanbacteria bacterium CG10_big_fil_rev_8_21_14_0_10_43_42</name>
    <dbReference type="NCBI Taxonomy" id="1974864"/>
    <lineage>
        <taxon>Bacteria</taxon>
        <taxon>Candidatus Ryaniibacteriota</taxon>
    </lineage>
</organism>
<evidence type="ECO:0000256" key="1">
    <source>
        <dbReference type="SAM" id="Phobius"/>
    </source>
</evidence>
<gene>
    <name evidence="2" type="ORF">COU90_00450</name>
</gene>
<reference evidence="3" key="1">
    <citation type="submission" date="2017-09" db="EMBL/GenBank/DDBJ databases">
        <title>Depth-based differentiation of microbial function through sediment-hosted aquifers and enrichment of novel symbionts in the deep terrestrial subsurface.</title>
        <authorList>
            <person name="Probst A.J."/>
            <person name="Ladd B."/>
            <person name="Jarett J.K."/>
            <person name="Geller-Mcgrath D.E."/>
            <person name="Sieber C.M.K."/>
            <person name="Emerson J.B."/>
            <person name="Anantharaman K."/>
            <person name="Thomas B.C."/>
            <person name="Malmstrom R."/>
            <person name="Stieglmeier M."/>
            <person name="Klingl A."/>
            <person name="Woyke T."/>
            <person name="Ryan C.M."/>
            <person name="Banfield J.F."/>
        </authorList>
    </citation>
    <scope>NUCLEOTIDE SEQUENCE [LARGE SCALE GENOMIC DNA]</scope>
</reference>
<dbReference type="EMBL" id="PFEF01000003">
    <property type="protein sequence ID" value="PJE64728.1"/>
    <property type="molecule type" value="Genomic_DNA"/>
</dbReference>
<proteinExistence type="predicted"/>
<comment type="caution">
    <text evidence="2">The sequence shown here is derived from an EMBL/GenBank/DDBJ whole genome shotgun (WGS) entry which is preliminary data.</text>
</comment>
<sequence length="96" mass="10626">MDINNNSGIRFDEGTFSPDPFSRPSGLAGWIINHSNGRITTEAEANNILIGLFVIIIIVIITIFFILNRSPSVELPLGTEIIYPPKEPPRLNIPLL</sequence>
<keyword evidence="1" id="KW-1133">Transmembrane helix</keyword>
<name>A0A2M8KXR6_9BACT</name>
<dbReference type="AlphaFoldDB" id="A0A2M8KXR6"/>
<feature type="transmembrane region" description="Helical" evidence="1">
    <location>
        <begin position="48"/>
        <end position="67"/>
    </location>
</feature>
<evidence type="ECO:0000313" key="2">
    <source>
        <dbReference type="EMBL" id="PJE64728.1"/>
    </source>
</evidence>
<accession>A0A2M8KXR6</accession>
<evidence type="ECO:0000313" key="3">
    <source>
        <dbReference type="Proteomes" id="UP000229098"/>
    </source>
</evidence>
<protein>
    <submittedName>
        <fullName evidence="2">Uncharacterized protein</fullName>
    </submittedName>
</protein>
<keyword evidence="1" id="KW-0812">Transmembrane</keyword>